<dbReference type="NCBIfam" id="TIGR00336">
    <property type="entry name" value="pyrE"/>
    <property type="match status" value="1"/>
</dbReference>
<evidence type="ECO:0000256" key="4">
    <source>
        <dbReference type="ARBA" id="ARBA00022679"/>
    </source>
</evidence>
<name>A0A1S1J7C1_9FLAO</name>
<dbReference type="EC" id="2.4.2.10" evidence="2 6"/>
<dbReference type="AlphaFoldDB" id="A0A1S1J7C1"/>
<feature type="binding site" evidence="6">
    <location>
        <position position="104"/>
    </location>
    <ligand>
        <name>5-phospho-alpha-D-ribose 1-diphosphate</name>
        <dbReference type="ChEBI" id="CHEBI:58017"/>
        <note>ligand shared between dimeric partners</note>
    </ligand>
</feature>
<dbReference type="STRING" id="1278819.BHE19_05850"/>
<dbReference type="GO" id="GO:0000287">
    <property type="term" value="F:magnesium ion binding"/>
    <property type="evidence" value="ECO:0007669"/>
    <property type="project" value="UniProtKB-UniRule"/>
</dbReference>
<dbReference type="CDD" id="cd06223">
    <property type="entry name" value="PRTases_typeI"/>
    <property type="match status" value="1"/>
</dbReference>
<dbReference type="SUPFAM" id="SSF53271">
    <property type="entry name" value="PRTase-like"/>
    <property type="match status" value="1"/>
</dbReference>
<keyword evidence="11" id="KW-1185">Reference proteome</keyword>
<evidence type="ECO:0000256" key="1">
    <source>
        <dbReference type="ARBA" id="ARBA00004889"/>
    </source>
</evidence>
<feature type="binding site" evidence="6">
    <location>
        <position position="130"/>
    </location>
    <ligand>
        <name>orotate</name>
        <dbReference type="ChEBI" id="CHEBI:30839"/>
    </ligand>
</feature>
<comment type="pathway">
    <text evidence="1 6">Pyrimidine metabolism; UMP biosynthesis via de novo pathway; UMP from orotate: step 1/2.</text>
</comment>
<evidence type="ECO:0000313" key="11">
    <source>
        <dbReference type="Proteomes" id="UP000198319"/>
    </source>
</evidence>
<comment type="catalytic activity">
    <reaction evidence="6">
        <text>orotidine 5'-phosphate + diphosphate = orotate + 5-phospho-alpha-D-ribose 1-diphosphate</text>
        <dbReference type="Rhea" id="RHEA:10380"/>
        <dbReference type="ChEBI" id="CHEBI:30839"/>
        <dbReference type="ChEBI" id="CHEBI:33019"/>
        <dbReference type="ChEBI" id="CHEBI:57538"/>
        <dbReference type="ChEBI" id="CHEBI:58017"/>
        <dbReference type="EC" id="2.4.2.10"/>
    </reaction>
</comment>
<dbReference type="EMBL" id="MUHG01000024">
    <property type="protein sequence ID" value="OXB17691.1"/>
    <property type="molecule type" value="Genomic_DNA"/>
</dbReference>
<reference evidence="9 11" key="3">
    <citation type="submission" date="2016-11" db="EMBL/GenBank/DDBJ databases">
        <title>Whole genomes of Flavobacteriaceae.</title>
        <authorList>
            <person name="Stine C."/>
            <person name="Li C."/>
            <person name="Tadesse D."/>
        </authorList>
    </citation>
    <scope>NUCLEOTIDE SEQUENCE [LARGE SCALE GENOMIC DNA]</scope>
    <source>
        <strain evidence="9 11">ATCC BAA-2541</strain>
    </source>
</reference>
<gene>
    <name evidence="6" type="primary">pyrE</name>
    <name evidence="9" type="ORF">B0A71_16075</name>
    <name evidence="8" type="ORF">BHE19_05850</name>
</gene>
<evidence type="ECO:0000256" key="6">
    <source>
        <dbReference type="HAMAP-Rule" id="MF_01208"/>
    </source>
</evidence>
<evidence type="ECO:0000313" key="9">
    <source>
        <dbReference type="EMBL" id="OXB17691.1"/>
    </source>
</evidence>
<proteinExistence type="inferred from homology"/>
<comment type="caution">
    <text evidence="6">Lacks conserved residue(s) required for the propagation of feature annotation.</text>
</comment>
<dbReference type="PANTHER" id="PTHR19278:SF9">
    <property type="entry name" value="URIDINE 5'-MONOPHOSPHATE SYNTHASE"/>
    <property type="match status" value="1"/>
</dbReference>
<comment type="similarity">
    <text evidence="6">Belongs to the purine/pyrimidine phosphoribosyltransferase family. PyrE subfamily.</text>
</comment>
<accession>A0A1S1J7C1</accession>
<dbReference type="InterPro" id="IPR000836">
    <property type="entry name" value="PRTase_dom"/>
</dbReference>
<keyword evidence="4 6" id="KW-0808">Transferase</keyword>
<dbReference type="EMBL" id="MIKE01000022">
    <property type="protein sequence ID" value="OHT45365.1"/>
    <property type="molecule type" value="Genomic_DNA"/>
</dbReference>
<dbReference type="UniPathway" id="UPA00070">
    <property type="reaction ID" value="UER00119"/>
</dbReference>
<dbReference type="InterPro" id="IPR029057">
    <property type="entry name" value="PRTase-like"/>
</dbReference>
<feature type="domain" description="Phosphoribosyltransferase" evidence="7">
    <location>
        <begin position="59"/>
        <end position="156"/>
    </location>
</feature>
<comment type="cofactor">
    <cofactor evidence="6">
        <name>Mg(2+)</name>
        <dbReference type="ChEBI" id="CHEBI:18420"/>
    </cofactor>
</comment>
<comment type="caution">
    <text evidence="8">The sequence shown here is derived from an EMBL/GenBank/DDBJ whole genome shotgun (WGS) entry which is preliminary data.</text>
</comment>
<dbReference type="GO" id="GO:0044205">
    <property type="term" value="P:'de novo' UMP biosynthetic process"/>
    <property type="evidence" value="ECO:0007669"/>
    <property type="project" value="UniProtKB-UniRule"/>
</dbReference>
<keyword evidence="3 6" id="KW-0328">Glycosyltransferase</keyword>
<feature type="binding site" evidence="6">
    <location>
        <position position="100"/>
    </location>
    <ligand>
        <name>5-phospho-alpha-D-ribose 1-diphosphate</name>
        <dbReference type="ChEBI" id="CHEBI:58017"/>
        <note>ligand shared between dimeric partners</note>
    </ligand>
</feature>
<reference evidence="8" key="2">
    <citation type="submission" date="2016-09" db="EMBL/GenBank/DDBJ databases">
        <authorList>
            <person name="Capua I."/>
            <person name="De Benedictis P."/>
            <person name="Joannis T."/>
            <person name="Lombin L.H."/>
            <person name="Cattoli G."/>
        </authorList>
    </citation>
    <scope>NUCLEOTIDE SEQUENCE [LARGE SCALE GENOMIC DNA]</scope>
    <source>
        <strain evidence="8">MSU</strain>
    </source>
</reference>
<keyword evidence="6" id="KW-0460">Magnesium</keyword>
<comment type="function">
    <text evidence="6">Catalyzes the transfer of a ribosyl phosphate group from 5-phosphoribose 1-diphosphate to orotate, leading to the formation of orotidine monophosphate (OMP).</text>
</comment>
<dbReference type="HAMAP" id="MF_01208">
    <property type="entry name" value="PyrE"/>
    <property type="match status" value="1"/>
</dbReference>
<dbReference type="GO" id="GO:0004588">
    <property type="term" value="F:orotate phosphoribosyltransferase activity"/>
    <property type="evidence" value="ECO:0007669"/>
    <property type="project" value="UniProtKB-UniRule"/>
</dbReference>
<organism evidence="8 10">
    <name type="scientific">Flavobacterium tructae</name>
    <dbReference type="NCBI Taxonomy" id="1114873"/>
    <lineage>
        <taxon>Bacteria</taxon>
        <taxon>Pseudomonadati</taxon>
        <taxon>Bacteroidota</taxon>
        <taxon>Flavobacteriia</taxon>
        <taxon>Flavobacteriales</taxon>
        <taxon>Flavobacteriaceae</taxon>
        <taxon>Flavobacterium</taxon>
    </lineage>
</organism>
<sequence>MIFNKDTAEKTAELLLQINAIKLNPENPFTWASGWKSPIYCDNRLILSFPSIRNYVRDEFAKNIEKQFGKPDVIAGVATGAIGVGILVAESLGLPFVYVRPEAKKHGRQNQVEGFLQKGQNVVVVEDLISTGNSSLMAVEALRNEGANIKGMAAIFTYGFNVAEENFKNANIDLYTLSNYENLLDLAVQKQYISEEQQSTLQEWNVSPSTWGQEAE</sequence>
<evidence type="ECO:0000259" key="7">
    <source>
        <dbReference type="Pfam" id="PF00156"/>
    </source>
</evidence>
<feature type="binding site" evidence="6">
    <location>
        <position position="106"/>
    </location>
    <ligand>
        <name>5-phospho-alpha-D-ribose 1-diphosphate</name>
        <dbReference type="ChEBI" id="CHEBI:58017"/>
        <note>ligand shared between dimeric partners</note>
    </ligand>
</feature>
<dbReference type="RefSeq" id="WP_017496530.1">
    <property type="nucleotide sequence ID" value="NZ_MIKE01000022.1"/>
</dbReference>
<evidence type="ECO:0000256" key="3">
    <source>
        <dbReference type="ARBA" id="ARBA00022676"/>
    </source>
</evidence>
<dbReference type="Proteomes" id="UP000180252">
    <property type="component" value="Unassembled WGS sequence"/>
</dbReference>
<dbReference type="OrthoDB" id="9802134at2"/>
<protein>
    <recommendedName>
        <fullName evidence="2 6">Orotate phosphoribosyltransferase</fullName>
        <shortName evidence="6">OPRT</shortName>
        <shortName evidence="6">OPRTase</shortName>
        <ecNumber evidence="2 6">2.4.2.10</ecNumber>
    </recommendedName>
</protein>
<comment type="subunit">
    <text evidence="6">Homodimer.</text>
</comment>
<keyword evidence="5 6" id="KW-0665">Pyrimidine biosynthesis</keyword>
<evidence type="ECO:0000256" key="5">
    <source>
        <dbReference type="ARBA" id="ARBA00022975"/>
    </source>
</evidence>
<dbReference type="GO" id="GO:0019856">
    <property type="term" value="P:pyrimidine nucleobase biosynthetic process"/>
    <property type="evidence" value="ECO:0007669"/>
    <property type="project" value="TreeGrafter"/>
</dbReference>
<dbReference type="Proteomes" id="UP000198319">
    <property type="component" value="Unassembled WGS sequence"/>
</dbReference>
<evidence type="ECO:0000313" key="8">
    <source>
        <dbReference type="EMBL" id="OHT45365.1"/>
    </source>
</evidence>
<evidence type="ECO:0000256" key="2">
    <source>
        <dbReference type="ARBA" id="ARBA00011971"/>
    </source>
</evidence>
<dbReference type="InterPro" id="IPR023031">
    <property type="entry name" value="OPRT"/>
</dbReference>
<feature type="binding site" description="in other chain" evidence="6">
    <location>
        <begin position="126"/>
        <end position="134"/>
    </location>
    <ligand>
        <name>5-phospho-alpha-D-ribose 1-diphosphate</name>
        <dbReference type="ChEBI" id="CHEBI:58017"/>
        <note>ligand shared between dimeric partners</note>
    </ligand>
</feature>
<dbReference type="PANTHER" id="PTHR19278">
    <property type="entry name" value="OROTATE PHOSPHORIBOSYLTRANSFERASE"/>
    <property type="match status" value="1"/>
</dbReference>
<dbReference type="InterPro" id="IPR004467">
    <property type="entry name" value="Or_phspho_trans_dom"/>
</dbReference>
<evidence type="ECO:0000313" key="10">
    <source>
        <dbReference type="Proteomes" id="UP000180252"/>
    </source>
</evidence>
<reference evidence="10" key="1">
    <citation type="submission" date="2016-09" db="EMBL/GenBank/DDBJ databases">
        <authorList>
            <person name="Chen S."/>
            <person name="Walker E."/>
        </authorList>
    </citation>
    <scope>NUCLEOTIDE SEQUENCE [LARGE SCALE GENOMIC DNA]</scope>
    <source>
        <strain evidence="10">MSU</strain>
    </source>
</reference>
<dbReference type="Gene3D" id="3.40.50.2020">
    <property type="match status" value="1"/>
</dbReference>
<dbReference type="Pfam" id="PF00156">
    <property type="entry name" value="Pribosyltran"/>
    <property type="match status" value="1"/>
</dbReference>